<proteinExistence type="predicted"/>
<feature type="domain" description="HTH cro/C1-type" evidence="2">
    <location>
        <begin position="18"/>
        <end position="72"/>
    </location>
</feature>
<dbReference type="InterPro" id="IPR001387">
    <property type="entry name" value="Cro/C1-type_HTH"/>
</dbReference>
<dbReference type="GO" id="GO:0003677">
    <property type="term" value="F:DNA binding"/>
    <property type="evidence" value="ECO:0007669"/>
    <property type="project" value="UniProtKB-KW"/>
</dbReference>
<dbReference type="InterPro" id="IPR050807">
    <property type="entry name" value="TransReg_Diox_bact_type"/>
</dbReference>
<dbReference type="Gene3D" id="1.10.260.40">
    <property type="entry name" value="lambda repressor-like DNA-binding domains"/>
    <property type="match status" value="1"/>
</dbReference>
<dbReference type="GO" id="GO:0003700">
    <property type="term" value="F:DNA-binding transcription factor activity"/>
    <property type="evidence" value="ECO:0007669"/>
    <property type="project" value="TreeGrafter"/>
</dbReference>
<sequence>MIYDFEKEINYSEIGMRIRNKRKSLKMSQERLAEKAGIGSSHVSHIETGNTKVSMKVFINIVNALDATADEILCDYIDKAVGVLESEISEELKDCNEKELRFIMDMVKYIKYSLRKRRVL</sequence>
<dbReference type="GO" id="GO:0005829">
    <property type="term" value="C:cytosol"/>
    <property type="evidence" value="ECO:0007669"/>
    <property type="project" value="TreeGrafter"/>
</dbReference>
<dbReference type="EMBL" id="CP039126">
    <property type="protein sequence ID" value="QMW78721.1"/>
    <property type="molecule type" value="Genomic_DNA"/>
</dbReference>
<dbReference type="PROSITE" id="PS50943">
    <property type="entry name" value="HTH_CROC1"/>
    <property type="match status" value="1"/>
</dbReference>
<protein>
    <submittedName>
        <fullName evidence="3">XRE family transcriptional regulator</fullName>
    </submittedName>
</protein>
<reference evidence="3 4" key="1">
    <citation type="submission" date="2019-04" db="EMBL/GenBank/DDBJ databases">
        <authorList>
            <person name="Schori C."/>
            <person name="Ahrens C."/>
        </authorList>
    </citation>
    <scope>NUCLEOTIDE SEQUENCE [LARGE SCALE GENOMIC DNA]</scope>
    <source>
        <strain evidence="3 4">DSM 2950</strain>
    </source>
</reference>
<evidence type="ECO:0000313" key="3">
    <source>
        <dbReference type="EMBL" id="QMW78721.1"/>
    </source>
</evidence>
<gene>
    <name evidence="3" type="ORF">E5259_14605</name>
</gene>
<dbReference type="SUPFAM" id="SSF47413">
    <property type="entry name" value="lambda repressor-like DNA-binding domains"/>
    <property type="match status" value="1"/>
</dbReference>
<name>A0A7G5MVS8_9FIRM</name>
<evidence type="ECO:0000259" key="2">
    <source>
        <dbReference type="PROSITE" id="PS50943"/>
    </source>
</evidence>
<keyword evidence="1" id="KW-0238">DNA-binding</keyword>
<evidence type="ECO:0000256" key="1">
    <source>
        <dbReference type="ARBA" id="ARBA00023125"/>
    </source>
</evidence>
<dbReference type="CDD" id="cd00093">
    <property type="entry name" value="HTH_XRE"/>
    <property type="match status" value="1"/>
</dbReference>
<dbReference type="PANTHER" id="PTHR46797">
    <property type="entry name" value="HTH-TYPE TRANSCRIPTIONAL REGULATOR"/>
    <property type="match status" value="1"/>
</dbReference>
<organism evidence="3 4">
    <name type="scientific">Blautia producta</name>
    <dbReference type="NCBI Taxonomy" id="33035"/>
    <lineage>
        <taxon>Bacteria</taxon>
        <taxon>Bacillati</taxon>
        <taxon>Bacillota</taxon>
        <taxon>Clostridia</taxon>
        <taxon>Lachnospirales</taxon>
        <taxon>Lachnospiraceae</taxon>
        <taxon>Blautia</taxon>
    </lineage>
</organism>
<dbReference type="Proteomes" id="UP000515789">
    <property type="component" value="Chromosome"/>
</dbReference>
<accession>A0A7G5MVS8</accession>
<dbReference type="InterPro" id="IPR010982">
    <property type="entry name" value="Lambda_DNA-bd_dom_sf"/>
</dbReference>
<dbReference type="RefSeq" id="WP_018597317.1">
    <property type="nucleotide sequence ID" value="NZ_AP031416.1"/>
</dbReference>
<dbReference type="PANTHER" id="PTHR46797:SF1">
    <property type="entry name" value="METHYLPHOSPHONATE SYNTHASE"/>
    <property type="match status" value="1"/>
</dbReference>
<dbReference type="GeneID" id="75051270"/>
<evidence type="ECO:0000313" key="4">
    <source>
        <dbReference type="Proteomes" id="UP000515789"/>
    </source>
</evidence>
<dbReference type="SMART" id="SM00530">
    <property type="entry name" value="HTH_XRE"/>
    <property type="match status" value="1"/>
</dbReference>
<dbReference type="AlphaFoldDB" id="A0A7G5MVS8"/>
<dbReference type="Pfam" id="PF01381">
    <property type="entry name" value="HTH_3"/>
    <property type="match status" value="1"/>
</dbReference>